<name>A0A4Y9YNR2_9APHY</name>
<evidence type="ECO:0000256" key="2">
    <source>
        <dbReference type="PROSITE-ProRule" id="PRU00708"/>
    </source>
</evidence>
<dbReference type="Pfam" id="PF13041">
    <property type="entry name" value="PPR_2"/>
    <property type="match status" value="1"/>
</dbReference>
<dbReference type="NCBIfam" id="TIGR00756">
    <property type="entry name" value="PPR"/>
    <property type="match status" value="2"/>
</dbReference>
<dbReference type="Pfam" id="PF13812">
    <property type="entry name" value="PPR_3"/>
    <property type="match status" value="2"/>
</dbReference>
<feature type="repeat" description="PPR" evidence="2">
    <location>
        <begin position="301"/>
        <end position="335"/>
    </location>
</feature>
<dbReference type="InterPro" id="IPR011990">
    <property type="entry name" value="TPR-like_helical_dom_sf"/>
</dbReference>
<comment type="caution">
    <text evidence="4">The sequence shown here is derived from an EMBL/GenBank/DDBJ whole genome shotgun (WGS) entry which is preliminary data.</text>
</comment>
<feature type="repeat" description="PPR" evidence="2">
    <location>
        <begin position="266"/>
        <end position="300"/>
    </location>
</feature>
<evidence type="ECO:0000256" key="1">
    <source>
        <dbReference type="ARBA" id="ARBA00022737"/>
    </source>
</evidence>
<dbReference type="PANTHER" id="PTHR47932">
    <property type="entry name" value="ATPASE EXPRESSION PROTEIN 3"/>
    <property type="match status" value="1"/>
</dbReference>
<reference evidence="4 5" key="1">
    <citation type="submission" date="2019-01" db="EMBL/GenBank/DDBJ databases">
        <title>Genome sequencing of the rare red list fungi Fomitopsis rosea.</title>
        <authorList>
            <person name="Buettner E."/>
            <person name="Kellner H."/>
        </authorList>
    </citation>
    <scope>NUCLEOTIDE SEQUENCE [LARGE SCALE GENOMIC DNA]</scope>
    <source>
        <strain evidence="4 5">DSM 105464</strain>
    </source>
</reference>
<organism evidence="4 5">
    <name type="scientific">Rhodofomes roseus</name>
    <dbReference type="NCBI Taxonomy" id="34475"/>
    <lineage>
        <taxon>Eukaryota</taxon>
        <taxon>Fungi</taxon>
        <taxon>Dikarya</taxon>
        <taxon>Basidiomycota</taxon>
        <taxon>Agaricomycotina</taxon>
        <taxon>Agaricomycetes</taxon>
        <taxon>Polyporales</taxon>
        <taxon>Rhodofomes</taxon>
    </lineage>
</organism>
<evidence type="ECO:0000313" key="4">
    <source>
        <dbReference type="EMBL" id="TFY63438.1"/>
    </source>
</evidence>
<dbReference type="STRING" id="34475.A0A4Y9YNR2"/>
<dbReference type="InterPro" id="IPR002885">
    <property type="entry name" value="PPR_rpt"/>
</dbReference>
<gene>
    <name evidence="4" type="ORF">EVJ58_g3267</name>
</gene>
<dbReference type="Gene3D" id="1.25.40.10">
    <property type="entry name" value="Tetratricopeptide repeat domain"/>
    <property type="match status" value="3"/>
</dbReference>
<dbReference type="Proteomes" id="UP000298390">
    <property type="component" value="Unassembled WGS sequence"/>
</dbReference>
<evidence type="ECO:0000313" key="5">
    <source>
        <dbReference type="Proteomes" id="UP000298390"/>
    </source>
</evidence>
<sequence length="666" mass="76227">MLKHAVDSADPRQAWHVWRVLSDRHMLRFLGPVQTDMFSRLVVTICAKRGQYSAWSDLEKKALPEFALCAAGSGVSHGLRQCMLAHILDNNSQAVIELYERYWALLETKAPSLEMFREEDQGSAEPEHDGDSPTGSPRSPAAKFVRSDIFLATITAFAMQNSFAGALRMALQTTVRAPHKHTLPWLKLLPDELRKRVEIFVRRLDAAKLLARPSALAKQFSNLTRDQALQAIQQLYRRIMEGLTGPDRWLTVSQTQKDADKLLVVPELTWPSFITAFMRCRRTDLVQKLWDDVTRLGIRPPLPMWTALIEGYAELKAPHDALSTWNLMLNQGVKPDALAYRAVIYALYHSGEVDDALKRFENFQHELPKMSPPPEEGTVLVVYNTILHGLLFYNRDEQARALLEHMLSKGPHPDIVTYNTFLRWYARNDQLKSLAEVLQMLEPTGLKGDVYTFSIVLSALMKVRDDAAQIMLNLMHRHGVQPNTATMTSIIDHQMKTQTEVGFRSAFDLLGRMERGEIEDAKPNDVTYTAMLTAIHRSDWLGKEVIDEYRQTMWDRMKDRGIRPKRATYNLLINACLDNQDPDGVQQAMRYYRDMTRKDGFIASDTWYILLRGLVRRREWAVANELVEDMRQRGFEPPGALAELIRRVRMQASQASERKAGPASHF</sequence>
<dbReference type="EMBL" id="SEKV01000130">
    <property type="protein sequence ID" value="TFY63438.1"/>
    <property type="molecule type" value="Genomic_DNA"/>
</dbReference>
<feature type="region of interest" description="Disordered" evidence="3">
    <location>
        <begin position="117"/>
        <end position="141"/>
    </location>
</feature>
<evidence type="ECO:0000256" key="3">
    <source>
        <dbReference type="SAM" id="MobiDB-lite"/>
    </source>
</evidence>
<accession>A0A4Y9YNR2</accession>
<dbReference type="Pfam" id="PF01535">
    <property type="entry name" value="PPR"/>
    <property type="match status" value="2"/>
</dbReference>
<proteinExistence type="predicted"/>
<keyword evidence="1" id="KW-0677">Repeat</keyword>
<dbReference type="PANTHER" id="PTHR47932:SF44">
    <property type="entry name" value="MIOREX COMPLEX COMPONENT 1"/>
    <property type="match status" value="1"/>
</dbReference>
<evidence type="ECO:0008006" key="6">
    <source>
        <dbReference type="Google" id="ProtNLM"/>
    </source>
</evidence>
<feature type="repeat" description="PPR" evidence="2">
    <location>
        <begin position="603"/>
        <end position="637"/>
    </location>
</feature>
<dbReference type="PROSITE" id="PS51375">
    <property type="entry name" value="PPR"/>
    <property type="match status" value="3"/>
</dbReference>
<feature type="compositionally biased region" description="Basic and acidic residues" evidence="3">
    <location>
        <begin position="117"/>
        <end position="131"/>
    </location>
</feature>
<dbReference type="AlphaFoldDB" id="A0A4Y9YNR2"/>
<protein>
    <recommendedName>
        <fullName evidence="6">Pentatricopeptide repeat protein</fullName>
    </recommendedName>
</protein>